<dbReference type="InterPro" id="IPR036615">
    <property type="entry name" value="Mur_ligase_C_dom_sf"/>
</dbReference>
<keyword evidence="2" id="KW-0547">Nucleotide-binding</keyword>
<dbReference type="SUPFAM" id="SSF53244">
    <property type="entry name" value="MurD-like peptide ligases, peptide-binding domain"/>
    <property type="match status" value="1"/>
</dbReference>
<keyword evidence="3" id="KW-0067">ATP-binding</keyword>
<feature type="domain" description="Mur ligase central" evidence="5">
    <location>
        <begin position="44"/>
        <end position="230"/>
    </location>
</feature>
<dbReference type="Pfam" id="PF08245">
    <property type="entry name" value="Mur_ligase_M"/>
    <property type="match status" value="1"/>
</dbReference>
<dbReference type="Proteomes" id="UP001143391">
    <property type="component" value="Unassembled WGS sequence"/>
</dbReference>
<dbReference type="Gene3D" id="3.40.1190.10">
    <property type="entry name" value="Mur-like, catalytic domain"/>
    <property type="match status" value="1"/>
</dbReference>
<comment type="caution">
    <text evidence="6">The sequence shown here is derived from an EMBL/GenBank/DDBJ whole genome shotgun (WGS) entry which is preliminary data.</text>
</comment>
<dbReference type="Gene3D" id="3.40.50.1470">
    <property type="entry name" value="Peptidyl-tRNA hydrolase"/>
    <property type="match status" value="1"/>
</dbReference>
<dbReference type="InterPro" id="IPR036565">
    <property type="entry name" value="Mur-like_cat_sf"/>
</dbReference>
<evidence type="ECO:0000313" key="7">
    <source>
        <dbReference type="Proteomes" id="UP001143391"/>
    </source>
</evidence>
<evidence type="ECO:0000256" key="1">
    <source>
        <dbReference type="ARBA" id="ARBA00022598"/>
    </source>
</evidence>
<dbReference type="EC" id="3.1.1.29" evidence="6"/>
<evidence type="ECO:0000259" key="5">
    <source>
        <dbReference type="Pfam" id="PF08245"/>
    </source>
</evidence>
<evidence type="ECO:0000256" key="3">
    <source>
        <dbReference type="ARBA" id="ARBA00022840"/>
    </source>
</evidence>
<feature type="domain" description="Mur ligase C-terminal" evidence="4">
    <location>
        <begin position="253"/>
        <end position="375"/>
    </location>
</feature>
<gene>
    <name evidence="6" type="primary">pth</name>
    <name evidence="6" type="ORF">NLU14_18205</name>
</gene>
<keyword evidence="6" id="KW-0378">Hydrolase</keyword>
<dbReference type="Gene3D" id="3.90.190.20">
    <property type="entry name" value="Mur ligase, C-terminal domain"/>
    <property type="match status" value="1"/>
</dbReference>
<dbReference type="RefSeq" id="WP_275709226.1">
    <property type="nucleotide sequence ID" value="NZ_JANCMW010000013.1"/>
</dbReference>
<evidence type="ECO:0000313" key="6">
    <source>
        <dbReference type="EMBL" id="MDF0752166.1"/>
    </source>
</evidence>
<dbReference type="PANTHER" id="PTHR43024">
    <property type="entry name" value="UDP-N-ACETYLMURAMOYL-TRIPEPTIDE--D-ALANYL-D-ALANINE LIGASE"/>
    <property type="match status" value="1"/>
</dbReference>
<dbReference type="GO" id="GO:0004045">
    <property type="term" value="F:peptidyl-tRNA hydrolase activity"/>
    <property type="evidence" value="ECO:0007669"/>
    <property type="project" value="UniProtKB-EC"/>
</dbReference>
<dbReference type="Pfam" id="PF01195">
    <property type="entry name" value="Pept_tRNA_hydro"/>
    <property type="match status" value="1"/>
</dbReference>
<dbReference type="SUPFAM" id="SSF53623">
    <property type="entry name" value="MurD-like peptide ligases, catalytic domain"/>
    <property type="match status" value="1"/>
</dbReference>
<proteinExistence type="predicted"/>
<dbReference type="InterPro" id="IPR036416">
    <property type="entry name" value="Pept_tRNA_hydro_sf"/>
</dbReference>
<dbReference type="PANTHER" id="PTHR43024:SF1">
    <property type="entry name" value="UDP-N-ACETYLMURAMOYL-TRIPEPTIDE--D-ALANYL-D-ALANINE LIGASE"/>
    <property type="match status" value="1"/>
</dbReference>
<dbReference type="InterPro" id="IPR013221">
    <property type="entry name" value="Mur_ligase_cen"/>
</dbReference>
<dbReference type="Pfam" id="PF02875">
    <property type="entry name" value="Mur_ligase_C"/>
    <property type="match status" value="1"/>
</dbReference>
<protein>
    <submittedName>
        <fullName evidence="6">Aminoacyl-tRNA hydrolase</fullName>
        <ecNumber evidence="6">3.1.1.29</ecNumber>
    </submittedName>
</protein>
<organism evidence="6 7">
    <name type="scientific">Marinobacter iranensis</name>
    <dbReference type="NCBI Taxonomy" id="2962607"/>
    <lineage>
        <taxon>Bacteria</taxon>
        <taxon>Pseudomonadati</taxon>
        <taxon>Pseudomonadota</taxon>
        <taxon>Gammaproteobacteria</taxon>
        <taxon>Pseudomonadales</taxon>
        <taxon>Marinobacteraceae</taxon>
        <taxon>Marinobacter</taxon>
    </lineage>
</organism>
<dbReference type="InterPro" id="IPR051046">
    <property type="entry name" value="MurCDEF_CellWall_CoF430Synth"/>
</dbReference>
<dbReference type="InterPro" id="IPR001328">
    <property type="entry name" value="Pept_tRNA_hydro"/>
</dbReference>
<dbReference type="NCBIfam" id="TIGR00447">
    <property type="entry name" value="pth"/>
    <property type="match status" value="1"/>
</dbReference>
<name>A0ABT5YEP3_9GAMM</name>
<dbReference type="EMBL" id="JANCMW010000013">
    <property type="protein sequence ID" value="MDF0752166.1"/>
    <property type="molecule type" value="Genomic_DNA"/>
</dbReference>
<dbReference type="SUPFAM" id="SSF53178">
    <property type="entry name" value="Peptidyl-tRNA hydrolase-like"/>
    <property type="match status" value="1"/>
</dbReference>
<dbReference type="InterPro" id="IPR004101">
    <property type="entry name" value="Mur_ligase_C"/>
</dbReference>
<keyword evidence="1" id="KW-0436">Ligase</keyword>
<evidence type="ECO:0000256" key="2">
    <source>
        <dbReference type="ARBA" id="ARBA00022741"/>
    </source>
</evidence>
<sequence length="642" mass="69766">MVHRIRKATRDYLYTRLRSGAHLVQFWLALVYSKKLKNVCFVGITGSAGKTTVKDLSARILGTAGDCVSTPGSMNYPSGIAKVMLRVRPHNRFCVLEVSGGNPGDLDRPLRLFTPKIAVLTLIARDHFKAHKSLEAIATEKGKLISALPADGVAVLNIDDPLVSSIGESCNQQVIWVGKSEGATLKLISARSKWPEPLTLEVEYQNDIYEVRTGFHGKHLALSVLSALGVGLAAGIQLQKAISAVAEVRPPEGRMEIVSNEDGVTFLRDDWKAPHWSFSAPLEFMAEAEAQRKILVIGTLSDYSVSASKLYPKVARQALEVGDIVIFVGPHAPRASKAKRDTGVENLHAFSEIRDAAAFLNSLLEPGDLVLLKGSNKADHLVRLMYHTQSPVSCWASRCGIQDFCSDCPRLYKPTPSAAVRFAEAGNIPGLASIPLTGSNSEQTVIVGLGNPGSEYENTPHNVGYRFLDHIAARANVSWVSYPEGLGCNVDIAEKTVCLFKPAVKMNNSGPPTLQFLNRNGTVINNFLVVHDEMDLTLSQAKFKQGGGDAGHRGLKSIIAALGSHDFKRLRIGVRRADDKKATTTSVLQAFAASDEKALEAGIDRAMSLLLHELKKTVIPVSNIAYSDQRTNNEEQSNLHKQ</sequence>
<accession>A0ABT5YEP3</accession>
<reference evidence="6" key="1">
    <citation type="submission" date="2022-07" db="EMBL/GenBank/DDBJ databases">
        <title>Marinobacter iranensis a new bacterium isolate from a hipersaline lake in Iran.</title>
        <authorList>
            <person name="Mohammad A.M.A."/>
            <person name="Cristina S.-P."/>
            <person name="Antonio V."/>
        </authorList>
    </citation>
    <scope>NUCLEOTIDE SEQUENCE</scope>
    <source>
        <strain evidence="6">71-i</strain>
    </source>
</reference>
<evidence type="ECO:0000259" key="4">
    <source>
        <dbReference type="Pfam" id="PF02875"/>
    </source>
</evidence>
<keyword evidence="7" id="KW-1185">Reference proteome</keyword>
<dbReference type="CDD" id="cd00462">
    <property type="entry name" value="PTH"/>
    <property type="match status" value="1"/>
</dbReference>